<evidence type="ECO:0000259" key="1">
    <source>
        <dbReference type="PROSITE" id="PS51186"/>
    </source>
</evidence>
<dbReference type="PROSITE" id="PS51186">
    <property type="entry name" value="GNAT"/>
    <property type="match status" value="1"/>
</dbReference>
<gene>
    <name evidence="2" type="ORF">GEV02_27090</name>
</gene>
<keyword evidence="2" id="KW-0808">Transferase</keyword>
<sequence>MHLNLDLLERWLSGWSLARGLPLPQREGGGLVVEVGWPEQLRRHVFVDAGAALQACAAQILQHRVFLKAAVDVETLRRALPPRWTIERPRYLMYRATPMAQAAPLPAGYALQSALEHGAHIIRIVAADGQTAATGGVVLHQGIAIFDRIETAPAHRRKGLASALMHALDVAAGDADRLLVATDEGRVLYLSLGWQELAPYSTAVLAEGQPGDD</sequence>
<dbReference type="InterPro" id="IPR016181">
    <property type="entry name" value="Acyl_CoA_acyltransferase"/>
</dbReference>
<comment type="caution">
    <text evidence="2">The sequence shown here is derived from an EMBL/GenBank/DDBJ whole genome shotgun (WGS) entry which is preliminary data.</text>
</comment>
<dbReference type="RefSeq" id="WP_152841013.1">
    <property type="nucleotide sequence ID" value="NZ_WHUG01000016.1"/>
</dbReference>
<dbReference type="GO" id="GO:0016747">
    <property type="term" value="F:acyltransferase activity, transferring groups other than amino-acyl groups"/>
    <property type="evidence" value="ECO:0007669"/>
    <property type="project" value="InterPro"/>
</dbReference>
<evidence type="ECO:0000313" key="3">
    <source>
        <dbReference type="Proteomes" id="UP000440498"/>
    </source>
</evidence>
<keyword evidence="3" id="KW-1185">Reference proteome</keyword>
<dbReference type="AlphaFoldDB" id="A0A6A7NA60"/>
<reference evidence="2 3" key="1">
    <citation type="submission" date="2019-10" db="EMBL/GenBank/DDBJ databases">
        <title>Two novel species isolated from a subtropical stream in China.</title>
        <authorList>
            <person name="Lu H."/>
        </authorList>
    </citation>
    <scope>NUCLEOTIDE SEQUENCE [LARGE SCALE GENOMIC DNA]</scope>
    <source>
        <strain evidence="2 3">FT29W</strain>
    </source>
</reference>
<dbReference type="Gene3D" id="3.40.630.30">
    <property type="match status" value="1"/>
</dbReference>
<accession>A0A6A7NA60</accession>
<organism evidence="2 3">
    <name type="scientific">Rugamonas aquatica</name>
    <dbReference type="NCBI Taxonomy" id="2743357"/>
    <lineage>
        <taxon>Bacteria</taxon>
        <taxon>Pseudomonadati</taxon>
        <taxon>Pseudomonadota</taxon>
        <taxon>Betaproteobacteria</taxon>
        <taxon>Burkholderiales</taxon>
        <taxon>Oxalobacteraceae</taxon>
        <taxon>Telluria group</taxon>
        <taxon>Rugamonas</taxon>
    </lineage>
</organism>
<name>A0A6A7NA60_9BURK</name>
<dbReference type="SUPFAM" id="SSF55729">
    <property type="entry name" value="Acyl-CoA N-acyltransferases (Nat)"/>
    <property type="match status" value="1"/>
</dbReference>
<dbReference type="EMBL" id="WHUG01000016">
    <property type="protein sequence ID" value="MQA41818.1"/>
    <property type="molecule type" value="Genomic_DNA"/>
</dbReference>
<feature type="domain" description="N-acetyltransferase" evidence="1">
    <location>
        <begin position="74"/>
        <end position="212"/>
    </location>
</feature>
<dbReference type="Proteomes" id="UP000440498">
    <property type="component" value="Unassembled WGS sequence"/>
</dbReference>
<protein>
    <submittedName>
        <fullName evidence="2">N-acetyltransferase</fullName>
    </submittedName>
</protein>
<dbReference type="Pfam" id="PF13508">
    <property type="entry name" value="Acetyltransf_7"/>
    <property type="match status" value="1"/>
</dbReference>
<evidence type="ECO:0000313" key="2">
    <source>
        <dbReference type="EMBL" id="MQA41818.1"/>
    </source>
</evidence>
<dbReference type="InterPro" id="IPR000182">
    <property type="entry name" value="GNAT_dom"/>
</dbReference>
<proteinExistence type="predicted"/>